<dbReference type="PANTHER" id="PTHR35519">
    <property type="entry name" value="MEMBRANE PROTEINS"/>
    <property type="match status" value="1"/>
</dbReference>
<dbReference type="Pfam" id="PF13430">
    <property type="entry name" value="DUF4112"/>
    <property type="match status" value="1"/>
</dbReference>
<dbReference type="AlphaFoldDB" id="A0A8H3EJ67"/>
<feature type="region of interest" description="Disordered" evidence="1">
    <location>
        <begin position="219"/>
        <end position="241"/>
    </location>
</feature>
<protein>
    <submittedName>
        <fullName evidence="2">Uncharacterized protein</fullName>
    </submittedName>
</protein>
<reference evidence="2" key="1">
    <citation type="submission" date="2021-03" db="EMBL/GenBank/DDBJ databases">
        <authorList>
            <person name="Tagirdzhanova G."/>
        </authorList>
    </citation>
    <scope>NUCLEOTIDE SEQUENCE</scope>
</reference>
<evidence type="ECO:0000313" key="3">
    <source>
        <dbReference type="Proteomes" id="UP000664534"/>
    </source>
</evidence>
<dbReference type="OrthoDB" id="2103474at2759"/>
<feature type="region of interest" description="Disordered" evidence="1">
    <location>
        <begin position="253"/>
        <end position="313"/>
    </location>
</feature>
<dbReference type="EMBL" id="CAJPDT010000004">
    <property type="protein sequence ID" value="CAF9908141.1"/>
    <property type="molecule type" value="Genomic_DNA"/>
</dbReference>
<evidence type="ECO:0000313" key="2">
    <source>
        <dbReference type="EMBL" id="CAF9908141.1"/>
    </source>
</evidence>
<organism evidence="2 3">
    <name type="scientific">Imshaugia aleurites</name>
    <dbReference type="NCBI Taxonomy" id="172621"/>
    <lineage>
        <taxon>Eukaryota</taxon>
        <taxon>Fungi</taxon>
        <taxon>Dikarya</taxon>
        <taxon>Ascomycota</taxon>
        <taxon>Pezizomycotina</taxon>
        <taxon>Lecanoromycetes</taxon>
        <taxon>OSLEUM clade</taxon>
        <taxon>Lecanoromycetidae</taxon>
        <taxon>Lecanorales</taxon>
        <taxon>Lecanorineae</taxon>
        <taxon>Parmeliaceae</taxon>
        <taxon>Imshaugia</taxon>
    </lineage>
</organism>
<evidence type="ECO:0000256" key="1">
    <source>
        <dbReference type="SAM" id="MobiDB-lite"/>
    </source>
</evidence>
<dbReference type="InterPro" id="IPR025187">
    <property type="entry name" value="DUF4112"/>
</dbReference>
<proteinExistence type="predicted"/>
<sequence>MTSHMAWKAGKGAFQKFNGKTTDQDPTITSVDHAHYRGPLVQAKKVDGQLVFTYGKHGKKHRKDSAYYEYKGIPEKDAKILSLVVANARFLDNGIRIPIVGYKIGANSIIELIPALGDFAGTGLSIALVLAPALRVSKGPDGADKKKLKRRMIINVALDCCIGLVPLAGDLVDTMIKYNVRNAELLETMLLKRAEEAARTGRDAEKVGRMTGHQYVGTNGHHPAISNQYHDSEPAPEPPKRFLNAKDLLADSRPAASARAPVVQTQSKTSGGNFFHRQAKPQGGQEAGTTMEEVGPARPPRPEPSRYERGGHF</sequence>
<dbReference type="Proteomes" id="UP000664534">
    <property type="component" value="Unassembled WGS sequence"/>
</dbReference>
<keyword evidence="3" id="KW-1185">Reference proteome</keyword>
<comment type="caution">
    <text evidence="2">The sequence shown here is derived from an EMBL/GenBank/DDBJ whole genome shotgun (WGS) entry which is preliminary data.</text>
</comment>
<feature type="compositionally biased region" description="Basic and acidic residues" evidence="1">
    <location>
        <begin position="300"/>
        <end position="313"/>
    </location>
</feature>
<name>A0A8H3EJ67_9LECA</name>
<feature type="compositionally biased region" description="Low complexity" evidence="1">
    <location>
        <begin position="253"/>
        <end position="263"/>
    </location>
</feature>
<gene>
    <name evidence="2" type="ORF">IMSHALPRED_006591</name>
</gene>
<dbReference type="PANTHER" id="PTHR35519:SF2">
    <property type="entry name" value="PH DOMAIN PROTEIN"/>
    <property type="match status" value="1"/>
</dbReference>
<accession>A0A8H3EJ67</accession>